<comment type="similarity">
    <text evidence="1">Belongs to the membrane fusion protein (MFP) (TC 8.A.1) family.</text>
</comment>
<protein>
    <submittedName>
        <fullName evidence="7">Efflux RND transporter periplasmic adaptor subunit</fullName>
    </submittedName>
</protein>
<feature type="chain" id="PRO_5046754885" evidence="3">
    <location>
        <begin position="28"/>
        <end position="410"/>
    </location>
</feature>
<evidence type="ECO:0000313" key="8">
    <source>
        <dbReference type="Proteomes" id="UP001597343"/>
    </source>
</evidence>
<dbReference type="EMBL" id="JBHUIO010000002">
    <property type="protein sequence ID" value="MFD2168755.1"/>
    <property type="molecule type" value="Genomic_DNA"/>
</dbReference>
<proteinExistence type="inferred from homology"/>
<reference evidence="8" key="1">
    <citation type="journal article" date="2019" name="Int. J. Syst. Evol. Microbiol.">
        <title>The Global Catalogue of Microorganisms (GCM) 10K type strain sequencing project: providing services to taxonomists for standard genome sequencing and annotation.</title>
        <authorList>
            <consortium name="The Broad Institute Genomics Platform"/>
            <consortium name="The Broad Institute Genome Sequencing Center for Infectious Disease"/>
            <person name="Wu L."/>
            <person name="Ma J."/>
        </authorList>
    </citation>
    <scope>NUCLEOTIDE SEQUENCE [LARGE SCALE GENOMIC DNA]</scope>
    <source>
        <strain evidence="8">CGMCC 1.13574</strain>
    </source>
</reference>
<dbReference type="PANTHER" id="PTHR30469:SF15">
    <property type="entry name" value="HLYD FAMILY OF SECRETION PROTEINS"/>
    <property type="match status" value="1"/>
</dbReference>
<keyword evidence="8" id="KW-1185">Reference proteome</keyword>
<organism evidence="7 8">
    <name type="scientific">Tumebacillus lipolyticus</name>
    <dbReference type="NCBI Taxonomy" id="1280370"/>
    <lineage>
        <taxon>Bacteria</taxon>
        <taxon>Bacillati</taxon>
        <taxon>Bacillota</taxon>
        <taxon>Bacilli</taxon>
        <taxon>Bacillales</taxon>
        <taxon>Alicyclobacillaceae</taxon>
        <taxon>Tumebacillus</taxon>
    </lineage>
</organism>
<dbReference type="InterPro" id="IPR058792">
    <property type="entry name" value="Beta-barrel_RND_2"/>
</dbReference>
<dbReference type="Gene3D" id="2.40.50.100">
    <property type="match status" value="1"/>
</dbReference>
<keyword evidence="3" id="KW-0732">Signal</keyword>
<comment type="caution">
    <text evidence="7">The sequence shown here is derived from an EMBL/GenBank/DDBJ whole genome shotgun (WGS) entry which is preliminary data.</text>
</comment>
<dbReference type="PROSITE" id="PS51257">
    <property type="entry name" value="PROKAR_LIPOPROTEIN"/>
    <property type="match status" value="1"/>
</dbReference>
<feature type="domain" description="CzcB-like barrel-sandwich hybrid" evidence="5">
    <location>
        <begin position="63"/>
        <end position="250"/>
    </location>
</feature>
<evidence type="ECO:0000256" key="2">
    <source>
        <dbReference type="SAM" id="Coils"/>
    </source>
</evidence>
<evidence type="ECO:0000313" key="7">
    <source>
        <dbReference type="EMBL" id="MFD2168755.1"/>
    </source>
</evidence>
<dbReference type="Proteomes" id="UP001597343">
    <property type="component" value="Unassembled WGS sequence"/>
</dbReference>
<feature type="coiled-coil region" evidence="2">
    <location>
        <begin position="95"/>
        <end position="223"/>
    </location>
</feature>
<dbReference type="NCBIfam" id="TIGR01730">
    <property type="entry name" value="RND_mfp"/>
    <property type="match status" value="1"/>
</dbReference>
<dbReference type="InterPro" id="IPR006143">
    <property type="entry name" value="RND_pump_MFP"/>
</dbReference>
<dbReference type="InterPro" id="IPR058637">
    <property type="entry name" value="YknX-like_C"/>
</dbReference>
<keyword evidence="2" id="KW-0175">Coiled coil</keyword>
<dbReference type="PANTHER" id="PTHR30469">
    <property type="entry name" value="MULTIDRUG RESISTANCE PROTEIN MDTA"/>
    <property type="match status" value="1"/>
</dbReference>
<dbReference type="SUPFAM" id="SSF111369">
    <property type="entry name" value="HlyD-like secretion proteins"/>
    <property type="match status" value="2"/>
</dbReference>
<dbReference type="Gene3D" id="2.40.420.20">
    <property type="match status" value="1"/>
</dbReference>
<evidence type="ECO:0000259" key="4">
    <source>
        <dbReference type="Pfam" id="PF25954"/>
    </source>
</evidence>
<name>A0ABW4ZU71_9BACL</name>
<dbReference type="Pfam" id="PF25989">
    <property type="entry name" value="YknX_C"/>
    <property type="match status" value="1"/>
</dbReference>
<dbReference type="InterPro" id="IPR058647">
    <property type="entry name" value="BSH_CzcB-like"/>
</dbReference>
<dbReference type="Pfam" id="PF25954">
    <property type="entry name" value="Beta-barrel_RND_2"/>
    <property type="match status" value="1"/>
</dbReference>
<sequence length="410" mass="43636">MNRTLPVGCLTISFTLFALFGCGNQQAQEHADALLPVSSYQVATRDIPETVLLPGRIVSADEVTVSATMPGQLQQVYAQVGEPVAAGQLLATLNSQATETALQEAQKTLRALEQQMSELRSFGATANSGVHIDRLKRQIELQIRQLTSAIAAGETPTPEKLSTASEKLLLLQKELVRMETESALISSLLPLRTSLLQGLQLQVAQANRTVQAAQAQVDASRIRSPINGILLTNSAAPGSSTLPGAPLFQVGQVERLELELLVDPNIVTRLTPGQQTTVQIGSLPATTTKLSSVSPALQPQAKSFTARAPISNENGLFKPGMIGQAVISLASHAGVNAVPKAAILTDQAGSYVLRIIEGKATATRITCGYDDGTWVEIRSGLQRGDQVVHQGIERVQPGAEVKVVQRERGR</sequence>
<evidence type="ECO:0000259" key="5">
    <source>
        <dbReference type="Pfam" id="PF25973"/>
    </source>
</evidence>
<feature type="signal peptide" evidence="3">
    <location>
        <begin position="1"/>
        <end position="27"/>
    </location>
</feature>
<dbReference type="Gene3D" id="2.40.30.170">
    <property type="match status" value="1"/>
</dbReference>
<gene>
    <name evidence="7" type="ORF">ACFSOY_01820</name>
</gene>
<evidence type="ECO:0000256" key="1">
    <source>
        <dbReference type="ARBA" id="ARBA00009477"/>
    </source>
</evidence>
<accession>A0ABW4ZU71</accession>
<evidence type="ECO:0000256" key="3">
    <source>
        <dbReference type="SAM" id="SignalP"/>
    </source>
</evidence>
<evidence type="ECO:0000259" key="6">
    <source>
        <dbReference type="Pfam" id="PF25989"/>
    </source>
</evidence>
<dbReference type="Pfam" id="PF25973">
    <property type="entry name" value="BSH_CzcB"/>
    <property type="match status" value="1"/>
</dbReference>
<dbReference type="RefSeq" id="WP_386043751.1">
    <property type="nucleotide sequence ID" value="NZ_JBHUIO010000002.1"/>
</dbReference>
<feature type="domain" description="YknX-like C-terminal permuted SH3-like" evidence="6">
    <location>
        <begin position="335"/>
        <end position="403"/>
    </location>
</feature>
<feature type="domain" description="CusB-like beta-barrel" evidence="4">
    <location>
        <begin position="267"/>
        <end position="327"/>
    </location>
</feature>